<comment type="caution">
    <text evidence="3">The sequence shown here is derived from an EMBL/GenBank/DDBJ whole genome shotgun (WGS) entry which is preliminary data.</text>
</comment>
<dbReference type="PANTHER" id="PTHR11439:SF500">
    <property type="entry name" value="RNA-DIRECTED DNA POLYMERASE"/>
    <property type="match status" value="1"/>
</dbReference>
<gene>
    <name evidence="3" type="primary">RE2_1028</name>
    <name evidence="3" type="ORF">CK203_059784</name>
</gene>
<dbReference type="InterPro" id="IPR043502">
    <property type="entry name" value="DNA/RNA_pol_sf"/>
</dbReference>
<evidence type="ECO:0000313" key="4">
    <source>
        <dbReference type="Proteomes" id="UP000288805"/>
    </source>
</evidence>
<dbReference type="AlphaFoldDB" id="A0A438GAY1"/>
<dbReference type="CDD" id="cd09272">
    <property type="entry name" value="RNase_HI_RT_Ty1"/>
    <property type="match status" value="1"/>
</dbReference>
<reference evidence="3 4" key="1">
    <citation type="journal article" date="2018" name="PLoS Genet.">
        <title>Population sequencing reveals clonal diversity and ancestral inbreeding in the grapevine cultivar Chardonnay.</title>
        <authorList>
            <person name="Roach M.J."/>
            <person name="Johnson D.L."/>
            <person name="Bohlmann J."/>
            <person name="van Vuuren H.J."/>
            <person name="Jones S.J."/>
            <person name="Pretorius I.S."/>
            <person name="Schmidt S.A."/>
            <person name="Borneman A.R."/>
        </authorList>
    </citation>
    <scope>NUCLEOTIDE SEQUENCE [LARGE SCALE GENOMIC DNA]</scope>
    <source>
        <strain evidence="4">cv. Chardonnay</strain>
        <tissue evidence="3">Leaf</tissue>
    </source>
</reference>
<feature type="compositionally biased region" description="Polar residues" evidence="1">
    <location>
        <begin position="247"/>
        <end position="264"/>
    </location>
</feature>
<dbReference type="PANTHER" id="PTHR11439">
    <property type="entry name" value="GAG-POL-RELATED RETROTRANSPOSON"/>
    <property type="match status" value="1"/>
</dbReference>
<protein>
    <submittedName>
        <fullName evidence="3">Retrovirus-related Pol polyprotein from transposon RE2</fullName>
    </submittedName>
</protein>
<dbReference type="Proteomes" id="UP000288805">
    <property type="component" value="Unassembled WGS sequence"/>
</dbReference>
<sequence>MANTDDTSIPVSILPPSTTIISVKLDGSHNYLAWKMQFLNLLRGHDLMGFIDGTEACPSKHIASGSLNPAYVVWQKKDVCLLGWILASLSEKLVSTIYGLETSKQVWTTLQTRFSSQSHSRISHLKRQLQTLTQGTKSCSEYLESAKTLADQLAAASKPVDDQDLISFLLGGLQSSYTPFVISFNFASRETDFTFEDFQVELLGYENLLDVNHSVHNTDGPHFAFDANKSKAPTYVQKKGPPLPPTKMQNATSSNYRPQQTRSTHPPLPNNLQLLHPMTIILLLLPLQLLRIPLNQILSFHQYLILHKCFLDTPEPTSYTQAVSDPQWRAAMGREFDALMENGTWSLCPRPLDKHIVRNKWVYKIKRRPDGSIERFKARLVAKWYDQKSGVDYHETFSPVIKPTTIQLVLAIAVHFHWPIQQLDVSNAFLHGFLDEEVFMKQPRGFVDETKPHYVCKLHKSLYGLKQAPRAWFRRLSQQLIELGFHESVNDYSLFTLHTDHARIFILIYVDDILVTRSDTFAITKLIHHLQSIFHVKDLGSLSYFLGVEVDRSSQGLHLHQTKYICDLLDRTHMAGAKPLASPTMASTKLSSTNGEPLSDPSTYRHIIGALQYCTITRPNISYAVNQLCQYMHQPRTPHWQAMKRVLRYLKGSVNHGLFYTPSPLQLHTYCDSDWAGNPNDRRSTRGYGVFLGRNLVSWSSKKQHVVSRSSTEAEYRSMTLATTKVYWLRMLFKELAIGLIHIPTTWCDNIGAIALASNPVFHARTKHVEIDYHFIQEKVCNHDIQVQHISTVDQIADVFTKGQTAKRFQYLKGKLMVCQNPINSRGGVRLSESSAEIPEASAPIPHSIHFVTDSK</sequence>
<evidence type="ECO:0000256" key="1">
    <source>
        <dbReference type="SAM" id="MobiDB-lite"/>
    </source>
</evidence>
<name>A0A438GAY1_VITVI</name>
<dbReference type="Pfam" id="PF07727">
    <property type="entry name" value="RVT_2"/>
    <property type="match status" value="1"/>
</dbReference>
<dbReference type="Pfam" id="PF14223">
    <property type="entry name" value="Retrotran_gag_2"/>
    <property type="match status" value="1"/>
</dbReference>
<dbReference type="InterPro" id="IPR013103">
    <property type="entry name" value="RVT_2"/>
</dbReference>
<accession>A0A438GAY1</accession>
<feature type="domain" description="Reverse transcriptase Ty1/copia-type" evidence="2">
    <location>
        <begin position="342"/>
        <end position="585"/>
    </location>
</feature>
<dbReference type="SUPFAM" id="SSF56672">
    <property type="entry name" value="DNA/RNA polymerases"/>
    <property type="match status" value="1"/>
</dbReference>
<evidence type="ECO:0000259" key="2">
    <source>
        <dbReference type="Pfam" id="PF07727"/>
    </source>
</evidence>
<organism evidence="3 4">
    <name type="scientific">Vitis vinifera</name>
    <name type="common">Grape</name>
    <dbReference type="NCBI Taxonomy" id="29760"/>
    <lineage>
        <taxon>Eukaryota</taxon>
        <taxon>Viridiplantae</taxon>
        <taxon>Streptophyta</taxon>
        <taxon>Embryophyta</taxon>
        <taxon>Tracheophyta</taxon>
        <taxon>Spermatophyta</taxon>
        <taxon>Magnoliopsida</taxon>
        <taxon>eudicotyledons</taxon>
        <taxon>Gunneridae</taxon>
        <taxon>Pentapetalae</taxon>
        <taxon>rosids</taxon>
        <taxon>Vitales</taxon>
        <taxon>Vitaceae</taxon>
        <taxon>Viteae</taxon>
        <taxon>Vitis</taxon>
    </lineage>
</organism>
<proteinExistence type="predicted"/>
<feature type="region of interest" description="Disordered" evidence="1">
    <location>
        <begin position="233"/>
        <end position="265"/>
    </location>
</feature>
<dbReference type="EMBL" id="QGNW01000499">
    <property type="protein sequence ID" value="RVW69375.1"/>
    <property type="molecule type" value="Genomic_DNA"/>
</dbReference>
<evidence type="ECO:0000313" key="3">
    <source>
        <dbReference type="EMBL" id="RVW69375.1"/>
    </source>
</evidence>